<reference evidence="5 6" key="1">
    <citation type="submission" date="2013-10" db="EMBL/GenBank/DDBJ databases">
        <title>Whole Genome Shotgun Sequence of Pseudomonas taiwanensis SJ9.</title>
        <authorList>
            <person name="Hong S.-J."/>
            <person name="Shin J.-H."/>
        </authorList>
    </citation>
    <scope>NUCLEOTIDE SEQUENCE [LARGE SCALE GENOMIC DNA]</scope>
    <source>
        <strain evidence="5 6">SJ9</strain>
    </source>
</reference>
<dbReference type="NCBIfam" id="TIGR00253">
    <property type="entry name" value="RNA_bind_YhbY"/>
    <property type="match status" value="1"/>
</dbReference>
<feature type="domain" description="CRM" evidence="4">
    <location>
        <begin position="26"/>
        <end position="122"/>
    </location>
</feature>
<feature type="region of interest" description="Disordered" evidence="3">
    <location>
        <begin position="1"/>
        <end position="26"/>
    </location>
</feature>
<evidence type="ECO:0000256" key="3">
    <source>
        <dbReference type="SAM" id="MobiDB-lite"/>
    </source>
</evidence>
<dbReference type="InterPro" id="IPR017924">
    <property type="entry name" value="RNA-binding_YhbY"/>
</dbReference>
<proteinExistence type="predicted"/>
<dbReference type="AlphaFoldDB" id="V7DC93"/>
<dbReference type="InterPro" id="IPR001890">
    <property type="entry name" value="RNA-binding_CRM"/>
</dbReference>
<dbReference type="PANTHER" id="PTHR40065:SF3">
    <property type="entry name" value="RNA-BINDING PROTEIN YHBY"/>
    <property type="match status" value="1"/>
</dbReference>
<evidence type="ECO:0000256" key="2">
    <source>
        <dbReference type="PROSITE-ProRule" id="PRU00626"/>
    </source>
</evidence>
<dbReference type="GO" id="GO:0003723">
    <property type="term" value="F:RNA binding"/>
    <property type="evidence" value="ECO:0007669"/>
    <property type="project" value="UniProtKB-UniRule"/>
</dbReference>
<evidence type="ECO:0000259" key="4">
    <source>
        <dbReference type="PROSITE" id="PS51295"/>
    </source>
</evidence>
<dbReference type="InterPro" id="IPR051925">
    <property type="entry name" value="RNA-binding_domain"/>
</dbReference>
<gene>
    <name evidence="5" type="ORF">O164_09210</name>
</gene>
<dbReference type="Pfam" id="PF01985">
    <property type="entry name" value="CRS1_YhbY"/>
    <property type="match status" value="1"/>
</dbReference>
<accession>V7DC93</accession>
<protein>
    <submittedName>
        <fullName evidence="5">RNA-binding protein</fullName>
    </submittedName>
</protein>
<dbReference type="InterPro" id="IPR035920">
    <property type="entry name" value="YhbY-like_sf"/>
</dbReference>
<evidence type="ECO:0000313" key="6">
    <source>
        <dbReference type="Proteomes" id="UP000018511"/>
    </source>
</evidence>
<dbReference type="EMBL" id="AXUP01000105">
    <property type="protein sequence ID" value="ESW39929.1"/>
    <property type="molecule type" value="Genomic_DNA"/>
</dbReference>
<dbReference type="SUPFAM" id="SSF75471">
    <property type="entry name" value="YhbY-like"/>
    <property type="match status" value="1"/>
</dbReference>
<dbReference type="PROSITE" id="PS51295">
    <property type="entry name" value="CRM"/>
    <property type="match status" value="1"/>
</dbReference>
<keyword evidence="1 2" id="KW-0694">RNA-binding</keyword>
<sequence length="127" mass="14361">MTGRSRWPSGKMPVNFTESDGKGQIMPLNNEQKKQYKSIGHDLKPVLIVAGNGLNEGVIAELERALVDHELIKVEIRSEDREERAETIAELCKAGRAELVQTIGKKALIYRKNPQPNKQLSNIHRYK</sequence>
<dbReference type="PATRIC" id="fig|1388762.3.peg.1842"/>
<dbReference type="SMART" id="SM01103">
    <property type="entry name" value="CRS1_YhbY"/>
    <property type="match status" value="1"/>
</dbReference>
<comment type="caution">
    <text evidence="5">The sequence shown here is derived from an EMBL/GenBank/DDBJ whole genome shotgun (WGS) entry which is preliminary data.</text>
</comment>
<name>V7DC93_9PSED</name>
<dbReference type="Gene3D" id="3.30.110.60">
    <property type="entry name" value="YhbY-like"/>
    <property type="match status" value="1"/>
</dbReference>
<dbReference type="PANTHER" id="PTHR40065">
    <property type="entry name" value="RNA-BINDING PROTEIN YHBY"/>
    <property type="match status" value="1"/>
</dbReference>
<dbReference type="Proteomes" id="UP000018511">
    <property type="component" value="Unassembled WGS sequence"/>
</dbReference>
<evidence type="ECO:0000256" key="1">
    <source>
        <dbReference type="ARBA" id="ARBA00022884"/>
    </source>
</evidence>
<organism evidence="5 6">
    <name type="scientific">Pseudomonas taiwanensis SJ9</name>
    <dbReference type="NCBI Taxonomy" id="1388762"/>
    <lineage>
        <taxon>Bacteria</taxon>
        <taxon>Pseudomonadati</taxon>
        <taxon>Pseudomonadota</taxon>
        <taxon>Gammaproteobacteria</taxon>
        <taxon>Pseudomonadales</taxon>
        <taxon>Pseudomonadaceae</taxon>
        <taxon>Pseudomonas</taxon>
    </lineage>
</organism>
<evidence type="ECO:0000313" key="5">
    <source>
        <dbReference type="EMBL" id="ESW39929.1"/>
    </source>
</evidence>